<reference evidence="2 3" key="1">
    <citation type="submission" date="2015-10" db="EMBL/GenBank/DDBJ databases">
        <title>Full genome of DAOMC 229536 Phialocephala scopiformis, a fungal endophyte of spruce producing the potent anti-insectan compound rugulosin.</title>
        <authorList>
            <consortium name="DOE Joint Genome Institute"/>
            <person name="Walker A.K."/>
            <person name="Frasz S.L."/>
            <person name="Seifert K.A."/>
            <person name="Miller J.D."/>
            <person name="Mondo S.J."/>
            <person name="Labutti K."/>
            <person name="Lipzen A."/>
            <person name="Dockter R."/>
            <person name="Kennedy M."/>
            <person name="Grigoriev I.V."/>
            <person name="Spatafora J.W."/>
        </authorList>
    </citation>
    <scope>NUCLEOTIDE SEQUENCE [LARGE SCALE GENOMIC DNA]</scope>
    <source>
        <strain evidence="2 3">CBS 120377</strain>
    </source>
</reference>
<organism evidence="2 3">
    <name type="scientific">Mollisia scopiformis</name>
    <name type="common">Conifer needle endophyte fungus</name>
    <name type="synonym">Phialocephala scopiformis</name>
    <dbReference type="NCBI Taxonomy" id="149040"/>
    <lineage>
        <taxon>Eukaryota</taxon>
        <taxon>Fungi</taxon>
        <taxon>Dikarya</taxon>
        <taxon>Ascomycota</taxon>
        <taxon>Pezizomycotina</taxon>
        <taxon>Leotiomycetes</taxon>
        <taxon>Helotiales</taxon>
        <taxon>Mollisiaceae</taxon>
        <taxon>Mollisia</taxon>
    </lineage>
</organism>
<feature type="compositionally biased region" description="Basic and acidic residues" evidence="1">
    <location>
        <begin position="20"/>
        <end position="42"/>
    </location>
</feature>
<evidence type="ECO:0000313" key="3">
    <source>
        <dbReference type="Proteomes" id="UP000070700"/>
    </source>
</evidence>
<dbReference type="InParanoid" id="A0A132B8V0"/>
<dbReference type="AlphaFoldDB" id="A0A132B8V0"/>
<protein>
    <submittedName>
        <fullName evidence="2">Uncharacterized protein</fullName>
    </submittedName>
</protein>
<proteinExistence type="predicted"/>
<feature type="compositionally biased region" description="Pro residues" evidence="1">
    <location>
        <begin position="64"/>
        <end position="73"/>
    </location>
</feature>
<evidence type="ECO:0000256" key="1">
    <source>
        <dbReference type="SAM" id="MobiDB-lite"/>
    </source>
</evidence>
<dbReference type="GeneID" id="28816482"/>
<keyword evidence="3" id="KW-1185">Reference proteome</keyword>
<accession>A0A132B8V0</accession>
<dbReference type="RefSeq" id="XP_018063181.1">
    <property type="nucleotide sequence ID" value="XM_018206756.1"/>
</dbReference>
<sequence>MLGGDKERKCECGEENCTCTKDKDEKNDKPASADTGKNEKTAVAETPVAAKGEQATLTQRKAAPPAPPAPAAK</sequence>
<feature type="compositionally biased region" description="Basic and acidic residues" evidence="1">
    <location>
        <begin position="1"/>
        <end position="12"/>
    </location>
</feature>
<feature type="region of interest" description="Disordered" evidence="1">
    <location>
        <begin position="1"/>
        <end position="73"/>
    </location>
</feature>
<name>A0A132B8V0_MOLSC</name>
<dbReference type="EMBL" id="KQ947434">
    <property type="protein sequence ID" value="KUJ08826.1"/>
    <property type="molecule type" value="Genomic_DNA"/>
</dbReference>
<dbReference type="KEGG" id="psco:LY89DRAFT_326940"/>
<dbReference type="Proteomes" id="UP000070700">
    <property type="component" value="Unassembled WGS sequence"/>
</dbReference>
<gene>
    <name evidence="2" type="ORF">LY89DRAFT_326940</name>
</gene>
<evidence type="ECO:0000313" key="2">
    <source>
        <dbReference type="EMBL" id="KUJ08826.1"/>
    </source>
</evidence>